<feature type="compositionally biased region" description="Polar residues" evidence="1">
    <location>
        <begin position="30"/>
        <end position="55"/>
    </location>
</feature>
<keyword evidence="4" id="KW-1185">Reference proteome</keyword>
<dbReference type="EMBL" id="NJET01000052">
    <property type="protein sequence ID" value="PHH63303.1"/>
    <property type="molecule type" value="Genomic_DNA"/>
</dbReference>
<feature type="region of interest" description="Disordered" evidence="1">
    <location>
        <begin position="20"/>
        <end position="148"/>
    </location>
</feature>
<evidence type="ECO:0000313" key="4">
    <source>
        <dbReference type="Proteomes" id="UP000226192"/>
    </source>
</evidence>
<gene>
    <name evidence="3" type="ORF">CDD81_6077</name>
</gene>
<dbReference type="Proteomes" id="UP000226192">
    <property type="component" value="Unassembled WGS sequence"/>
</dbReference>
<reference evidence="3 4" key="1">
    <citation type="submission" date="2017-06" db="EMBL/GenBank/DDBJ databases">
        <title>Ant-infecting Ophiocordyceps genomes reveal a high diversity of potential behavioral manipulation genes and a possible major role for enterotoxins.</title>
        <authorList>
            <person name="De Bekker C."/>
            <person name="Evans H.C."/>
            <person name="Brachmann A."/>
            <person name="Hughes D.P."/>
        </authorList>
    </citation>
    <scope>NUCLEOTIDE SEQUENCE [LARGE SCALE GENOMIC DNA]</scope>
    <source>
        <strain evidence="3 4">Map64</strain>
    </source>
</reference>
<feature type="region of interest" description="Disordered" evidence="1">
    <location>
        <begin position="201"/>
        <end position="227"/>
    </location>
</feature>
<feature type="compositionally biased region" description="Pro residues" evidence="1">
    <location>
        <begin position="84"/>
        <end position="93"/>
    </location>
</feature>
<name>A0A2C5Y6P2_9HYPO</name>
<evidence type="ECO:0000256" key="1">
    <source>
        <dbReference type="SAM" id="MobiDB-lite"/>
    </source>
</evidence>
<accession>A0A2C5Y6P2</accession>
<proteinExistence type="predicted"/>
<sequence>MALLSCLHLLLWAGTCGAAPQKPGPHLARIQQTGHSSSNFQGASHEQHGSLQNRPPISPKGAYKPIQHHTQTGAPKQSSKHHPPPIPPKPINKPPSHKNNHEPSSQHHPPPILPKPANKPSSHKTEHEASRHHPPAIVSPSQQRKAGMGTGFYEHEGMLFGPSGKALPNSKQALGSQDVNGQWYKKHEKTRQWHAWKLDKNGKEVMRKNPLSVSEKAKQQQTPSPEQKAVIKLLETAPHVSSLQQTANKAAGKEAKKDAVVLSAKPKQEASLANKRVVRFRKDFYLWEVDANGKVSAKLVDKEELSFPGDQGVVVRFFPDDKTGGFGENLGRVIDLNPQLMVENDIYGKTF</sequence>
<keyword evidence="2" id="KW-0732">Signal</keyword>
<protein>
    <submittedName>
        <fullName evidence="3">Uncharacterized protein</fullName>
    </submittedName>
</protein>
<dbReference type="AlphaFoldDB" id="A0A2C5Y6P2"/>
<evidence type="ECO:0000256" key="2">
    <source>
        <dbReference type="SAM" id="SignalP"/>
    </source>
</evidence>
<evidence type="ECO:0000313" key="3">
    <source>
        <dbReference type="EMBL" id="PHH63303.1"/>
    </source>
</evidence>
<comment type="caution">
    <text evidence="3">The sequence shown here is derived from an EMBL/GenBank/DDBJ whole genome shotgun (WGS) entry which is preliminary data.</text>
</comment>
<feature type="compositionally biased region" description="Polar residues" evidence="1">
    <location>
        <begin position="68"/>
        <end position="77"/>
    </location>
</feature>
<feature type="chain" id="PRO_5012564337" evidence="2">
    <location>
        <begin position="19"/>
        <end position="351"/>
    </location>
</feature>
<organism evidence="3 4">
    <name type="scientific">Ophiocordyceps australis</name>
    <dbReference type="NCBI Taxonomy" id="1399860"/>
    <lineage>
        <taxon>Eukaryota</taxon>
        <taxon>Fungi</taxon>
        <taxon>Dikarya</taxon>
        <taxon>Ascomycota</taxon>
        <taxon>Pezizomycotina</taxon>
        <taxon>Sordariomycetes</taxon>
        <taxon>Hypocreomycetidae</taxon>
        <taxon>Hypocreales</taxon>
        <taxon>Ophiocordycipitaceae</taxon>
        <taxon>Ophiocordyceps</taxon>
    </lineage>
</organism>
<feature type="signal peptide" evidence="2">
    <location>
        <begin position="1"/>
        <end position="18"/>
    </location>
</feature>